<sequence>MVEGMQIEDGPDPPPCVACARAKITEAPAPRQRTSDEPSADRVCHVDLAGPINRSYHGSEYFMVAVWRGFIRVYGLKTKDEAGDRMKEFLQYIRRQASVPVESLKVVRTDGGGEFKTKDFRS</sequence>
<accession>A0A6G0M973</accession>
<dbReference type="SUPFAM" id="SSF53098">
    <property type="entry name" value="Ribonuclease H-like"/>
    <property type="match status" value="1"/>
</dbReference>
<dbReference type="GO" id="GO:0003676">
    <property type="term" value="F:nucleic acid binding"/>
    <property type="evidence" value="ECO:0007669"/>
    <property type="project" value="InterPro"/>
</dbReference>
<dbReference type="InterPro" id="IPR036397">
    <property type="entry name" value="RNaseH_sf"/>
</dbReference>
<organism evidence="1 2">
    <name type="scientific">Phytophthora fragariae</name>
    <dbReference type="NCBI Taxonomy" id="53985"/>
    <lineage>
        <taxon>Eukaryota</taxon>
        <taxon>Sar</taxon>
        <taxon>Stramenopiles</taxon>
        <taxon>Oomycota</taxon>
        <taxon>Peronosporomycetes</taxon>
        <taxon>Peronosporales</taxon>
        <taxon>Peronosporaceae</taxon>
        <taxon>Phytophthora</taxon>
    </lineage>
</organism>
<dbReference type="InterPro" id="IPR012337">
    <property type="entry name" value="RNaseH-like_sf"/>
</dbReference>
<evidence type="ECO:0000313" key="1">
    <source>
        <dbReference type="EMBL" id="KAE9159178.1"/>
    </source>
</evidence>
<comment type="caution">
    <text evidence="1">The sequence shown here is derived from an EMBL/GenBank/DDBJ whole genome shotgun (WGS) entry which is preliminary data.</text>
</comment>
<proteinExistence type="predicted"/>
<name>A0A6G0M973_9STRA</name>
<dbReference type="EMBL" id="QXGC01008179">
    <property type="protein sequence ID" value="KAE9159178.1"/>
    <property type="molecule type" value="Genomic_DNA"/>
</dbReference>
<gene>
    <name evidence="1" type="ORF">PF004_g31636</name>
</gene>
<dbReference type="Proteomes" id="UP000476176">
    <property type="component" value="Unassembled WGS sequence"/>
</dbReference>
<dbReference type="PANTHER" id="PTHR42648:SF28">
    <property type="entry name" value="TRANSPOSON-ENCODED PROTEIN WITH RIBONUCLEASE H-LIKE AND RETROVIRUS ZINC FINGER-LIKE DOMAINS"/>
    <property type="match status" value="1"/>
</dbReference>
<protein>
    <recommendedName>
        <fullName evidence="3">Integrase catalytic domain-containing protein</fullName>
    </recommendedName>
</protein>
<dbReference type="Gene3D" id="3.30.420.10">
    <property type="entry name" value="Ribonuclease H-like superfamily/Ribonuclease H"/>
    <property type="match status" value="1"/>
</dbReference>
<dbReference type="AlphaFoldDB" id="A0A6G0M973"/>
<evidence type="ECO:0000313" key="2">
    <source>
        <dbReference type="Proteomes" id="UP000476176"/>
    </source>
</evidence>
<dbReference type="InterPro" id="IPR039537">
    <property type="entry name" value="Retrotran_Ty1/copia-like"/>
</dbReference>
<reference evidence="1 2" key="1">
    <citation type="submission" date="2018-09" db="EMBL/GenBank/DDBJ databases">
        <title>Genomic investigation of the strawberry pathogen Phytophthora fragariae indicates pathogenicity is determined by transcriptional variation in three key races.</title>
        <authorList>
            <person name="Adams T.M."/>
            <person name="Armitage A.D."/>
            <person name="Sobczyk M.K."/>
            <person name="Bates H.J."/>
            <person name="Dunwell J.M."/>
            <person name="Nellist C.F."/>
            <person name="Harrison R.J."/>
        </authorList>
    </citation>
    <scope>NUCLEOTIDE SEQUENCE [LARGE SCALE GENOMIC DNA]</scope>
    <source>
        <strain evidence="1 2">BC-23</strain>
    </source>
</reference>
<evidence type="ECO:0008006" key="3">
    <source>
        <dbReference type="Google" id="ProtNLM"/>
    </source>
</evidence>
<dbReference type="PANTHER" id="PTHR42648">
    <property type="entry name" value="TRANSPOSASE, PUTATIVE-RELATED"/>
    <property type="match status" value="1"/>
</dbReference>